<evidence type="ECO:0000256" key="2">
    <source>
        <dbReference type="ARBA" id="ARBA00022448"/>
    </source>
</evidence>
<dbReference type="Gene3D" id="1.20.1530.20">
    <property type="match status" value="1"/>
</dbReference>
<sequence length="753" mass="83297">MGSHVMEPDDIATYAEIFRHGENDSSICMSIGKIQSKGSIFFHHANPLDYSVPLLLAQLSLASLFVLFTSTLLKPLGQPTNVIQIFIDIWILKRVEKKEFIIGVSTVAAALVLSITTTFIMLSFEINVEPLVSNSLPVVATMSSVLGFPVIAHYLTELRMVNSDFGRMALSCSLVSNSFGFLIITITSLSSQPSVEKFIILQNITSGIGFTMVIFFGVRPLIIWSTRRNPPGEPLKQSFICMVFVGVLMSGFCSKALGLHIFYGPLLYGLAIPAGPPLGSALVEKLQFIVTWLFMPIYFVKTGLVTDIFSVKLRNYLVLQSVILVACLGKFLGALISSIYNQVSFRDAISIGLVANVQGVLELGMFKMMKQNEAIADEAFVVLCISLLIATAIVTPLLKSLYDPHKRYAAHKNKNIQHMKPHSELRVLACIHDQENVPATINLLEALHPSNQSHMDIAMLHLIELVGRAHPLLINHKLPMMKHANEASASKRIINAFKVFEQNFRETVTMHPFTAISPYVMMHDEVSTVALERRASLIMIPFHKRFSSNSSCNQKITGSKVGIKTMNDKILQTTPCSVAVIVDRSLVNTSRPILDAWSLYRVAVLFLGGPDDREALALGERMAGKRNISLTIFRLLLEEAASSDYDTIQKTMDNEMVSEARSGMAGNYRVKYVEKMIRDGTGTAAVMRSMEDEYELIIVGRRHDTQSPLLLGLSDWVEDSELGPVGDMLSLADSQSNSTILVVQQHTGSMIQH</sequence>
<dbReference type="Pfam" id="PF23256">
    <property type="entry name" value="CHX17_2nd"/>
    <property type="match status" value="1"/>
</dbReference>
<dbReference type="GO" id="GO:0006885">
    <property type="term" value="P:regulation of pH"/>
    <property type="evidence" value="ECO:0007669"/>
    <property type="project" value="TreeGrafter"/>
</dbReference>
<comment type="similarity">
    <text evidence="9">Belongs to the monovalent cation:proton antiporter 2 (CPA2) transporter (TC 2.A.37) family. CHX (TC 2.A.37.4) subfamily.</text>
</comment>
<organism evidence="14 15">
    <name type="scientific">Anisodus tanguticus</name>
    <dbReference type="NCBI Taxonomy" id="243964"/>
    <lineage>
        <taxon>Eukaryota</taxon>
        <taxon>Viridiplantae</taxon>
        <taxon>Streptophyta</taxon>
        <taxon>Embryophyta</taxon>
        <taxon>Tracheophyta</taxon>
        <taxon>Spermatophyta</taxon>
        <taxon>Magnoliopsida</taxon>
        <taxon>eudicotyledons</taxon>
        <taxon>Gunneridae</taxon>
        <taxon>Pentapetalae</taxon>
        <taxon>asterids</taxon>
        <taxon>lamiids</taxon>
        <taxon>Solanales</taxon>
        <taxon>Solanaceae</taxon>
        <taxon>Solanoideae</taxon>
        <taxon>Hyoscyameae</taxon>
        <taxon>Anisodus</taxon>
    </lineage>
</organism>
<evidence type="ECO:0008006" key="16">
    <source>
        <dbReference type="Google" id="ProtNLM"/>
    </source>
</evidence>
<feature type="domain" description="Cation/H(+) antiporter central" evidence="12">
    <location>
        <begin position="460"/>
        <end position="587"/>
    </location>
</feature>
<gene>
    <name evidence="14" type="ORF">RND71_039198</name>
</gene>
<evidence type="ECO:0000256" key="4">
    <source>
        <dbReference type="ARBA" id="ARBA00022692"/>
    </source>
</evidence>
<feature type="domain" description="Cation/H(+) antiporter C-terminal" evidence="13">
    <location>
        <begin position="601"/>
        <end position="748"/>
    </location>
</feature>
<keyword evidence="15" id="KW-1185">Reference proteome</keyword>
<evidence type="ECO:0000259" key="11">
    <source>
        <dbReference type="Pfam" id="PF00999"/>
    </source>
</evidence>
<reference evidence="14" key="1">
    <citation type="submission" date="2023-12" db="EMBL/GenBank/DDBJ databases">
        <title>Genome assembly of Anisodus tanguticus.</title>
        <authorList>
            <person name="Wang Y.-J."/>
        </authorList>
    </citation>
    <scope>NUCLEOTIDE SEQUENCE</scope>
    <source>
        <strain evidence="14">KB-2021</strain>
        <tissue evidence="14">Leaf</tissue>
    </source>
</reference>
<feature type="transmembrane region" description="Helical" evidence="10">
    <location>
        <begin position="50"/>
        <end position="73"/>
    </location>
</feature>
<evidence type="ECO:0000256" key="3">
    <source>
        <dbReference type="ARBA" id="ARBA00022538"/>
    </source>
</evidence>
<dbReference type="GO" id="GO:0006813">
    <property type="term" value="P:potassium ion transport"/>
    <property type="evidence" value="ECO:0007669"/>
    <property type="project" value="UniProtKB-KW"/>
</dbReference>
<dbReference type="InterPro" id="IPR057291">
    <property type="entry name" value="CHX17_2nd"/>
</dbReference>
<feature type="transmembrane region" description="Helical" evidence="10">
    <location>
        <begin position="136"/>
        <end position="156"/>
    </location>
</feature>
<comment type="caution">
    <text evidence="14">The sequence shown here is derived from an EMBL/GenBank/DDBJ whole genome shotgun (WGS) entry which is preliminary data.</text>
</comment>
<dbReference type="AlphaFoldDB" id="A0AAE1QZ50"/>
<dbReference type="Pfam" id="PF00999">
    <property type="entry name" value="Na_H_Exchanger"/>
    <property type="match status" value="1"/>
</dbReference>
<evidence type="ECO:0000313" key="15">
    <source>
        <dbReference type="Proteomes" id="UP001291623"/>
    </source>
</evidence>
<feature type="transmembrane region" description="Helical" evidence="10">
    <location>
        <begin position="286"/>
        <end position="304"/>
    </location>
</feature>
<evidence type="ECO:0000256" key="6">
    <source>
        <dbReference type="ARBA" id="ARBA00022989"/>
    </source>
</evidence>
<keyword evidence="6 10" id="KW-1133">Transmembrane helix</keyword>
<feature type="transmembrane region" description="Helical" evidence="10">
    <location>
        <begin position="100"/>
        <end position="124"/>
    </location>
</feature>
<evidence type="ECO:0000256" key="9">
    <source>
        <dbReference type="ARBA" id="ARBA00038341"/>
    </source>
</evidence>
<keyword evidence="3" id="KW-0633">Potassium transport</keyword>
<dbReference type="PANTHER" id="PTHR32468">
    <property type="entry name" value="CATION/H + ANTIPORTER"/>
    <property type="match status" value="1"/>
</dbReference>
<dbReference type="InterPro" id="IPR050794">
    <property type="entry name" value="CPA2_transporter"/>
</dbReference>
<keyword evidence="4 10" id="KW-0812">Transmembrane</keyword>
<dbReference type="Pfam" id="PF23259">
    <property type="entry name" value="CHX17_C"/>
    <property type="match status" value="1"/>
</dbReference>
<dbReference type="GO" id="GO:0015297">
    <property type="term" value="F:antiporter activity"/>
    <property type="evidence" value="ECO:0007669"/>
    <property type="project" value="InterPro"/>
</dbReference>
<dbReference type="InterPro" id="IPR057290">
    <property type="entry name" value="CHX17_C"/>
</dbReference>
<evidence type="ECO:0000256" key="1">
    <source>
        <dbReference type="ARBA" id="ARBA00004141"/>
    </source>
</evidence>
<dbReference type="GO" id="GO:1902600">
    <property type="term" value="P:proton transmembrane transport"/>
    <property type="evidence" value="ECO:0007669"/>
    <property type="project" value="InterPro"/>
</dbReference>
<evidence type="ECO:0000313" key="14">
    <source>
        <dbReference type="EMBL" id="KAK4340697.1"/>
    </source>
</evidence>
<feature type="domain" description="Cation/H+ exchanger transmembrane" evidence="11">
    <location>
        <begin position="86"/>
        <end position="399"/>
    </location>
</feature>
<comment type="subcellular location">
    <subcellularLocation>
        <location evidence="1">Membrane</location>
        <topology evidence="1">Multi-pass membrane protein</topology>
    </subcellularLocation>
</comment>
<feature type="transmembrane region" description="Helical" evidence="10">
    <location>
        <begin position="316"/>
        <end position="336"/>
    </location>
</feature>
<keyword evidence="5" id="KW-0630">Potassium</keyword>
<evidence type="ECO:0000256" key="7">
    <source>
        <dbReference type="ARBA" id="ARBA00023065"/>
    </source>
</evidence>
<dbReference type="EMBL" id="JAVYJV010000022">
    <property type="protein sequence ID" value="KAK4340697.1"/>
    <property type="molecule type" value="Genomic_DNA"/>
</dbReference>
<accession>A0AAE1QZ50</accession>
<evidence type="ECO:0000256" key="8">
    <source>
        <dbReference type="ARBA" id="ARBA00023136"/>
    </source>
</evidence>
<dbReference type="Proteomes" id="UP001291623">
    <property type="component" value="Unassembled WGS sequence"/>
</dbReference>
<feature type="transmembrane region" description="Helical" evidence="10">
    <location>
        <begin position="168"/>
        <end position="186"/>
    </location>
</feature>
<evidence type="ECO:0000259" key="12">
    <source>
        <dbReference type="Pfam" id="PF23256"/>
    </source>
</evidence>
<dbReference type="InterPro" id="IPR038770">
    <property type="entry name" value="Na+/solute_symporter_sf"/>
</dbReference>
<feature type="transmembrane region" description="Helical" evidence="10">
    <location>
        <begin position="378"/>
        <end position="398"/>
    </location>
</feature>
<keyword evidence="8 10" id="KW-0472">Membrane</keyword>
<feature type="transmembrane region" description="Helical" evidence="10">
    <location>
        <begin position="198"/>
        <end position="218"/>
    </location>
</feature>
<dbReference type="PANTHER" id="PTHR32468:SF114">
    <property type="entry name" value="CATION_H+ EXCHANGER DOMAIN-CONTAINING PROTEIN"/>
    <property type="match status" value="1"/>
</dbReference>
<dbReference type="Gene3D" id="3.40.50.12370">
    <property type="match status" value="1"/>
</dbReference>
<keyword evidence="7" id="KW-0406">Ion transport</keyword>
<evidence type="ECO:0000259" key="13">
    <source>
        <dbReference type="Pfam" id="PF23259"/>
    </source>
</evidence>
<evidence type="ECO:0000256" key="10">
    <source>
        <dbReference type="SAM" id="Phobius"/>
    </source>
</evidence>
<dbReference type="InterPro" id="IPR006153">
    <property type="entry name" value="Cation/H_exchanger_TM"/>
</dbReference>
<feature type="transmembrane region" description="Helical" evidence="10">
    <location>
        <begin position="348"/>
        <end position="366"/>
    </location>
</feature>
<feature type="transmembrane region" description="Helical" evidence="10">
    <location>
        <begin position="239"/>
        <end position="266"/>
    </location>
</feature>
<evidence type="ECO:0000256" key="5">
    <source>
        <dbReference type="ARBA" id="ARBA00022958"/>
    </source>
</evidence>
<dbReference type="GO" id="GO:0016020">
    <property type="term" value="C:membrane"/>
    <property type="evidence" value="ECO:0007669"/>
    <property type="project" value="UniProtKB-SubCell"/>
</dbReference>
<keyword evidence="2" id="KW-0813">Transport</keyword>
<proteinExistence type="inferred from homology"/>
<protein>
    <recommendedName>
        <fullName evidence="16">Cation/H+ exchanger domain-containing protein</fullName>
    </recommendedName>
</protein>
<name>A0AAE1QZ50_9SOLA</name>
<dbReference type="GO" id="GO:0012505">
    <property type="term" value="C:endomembrane system"/>
    <property type="evidence" value="ECO:0007669"/>
    <property type="project" value="TreeGrafter"/>
</dbReference>